<accession>A0A7V8N170</accession>
<dbReference type="PANTHER" id="PTHR42734">
    <property type="entry name" value="METAL TRANSPORT SYSTEM ATP-BINDING PROTEIN TM_0124-RELATED"/>
    <property type="match status" value="1"/>
</dbReference>
<sequence length="249" mass="27075">MFEIKNLTVAYQGELILEHVSLTCQKGKITGIIGPNGAGKSTLIKGALGLIKSQSGQTFINGKPLTKVRDQVAYVEQRSAVDLTFPINVLDLVLTGTYPKLGIFKSPGPLEKQAALDALAQVDLANFKDRQIGSLSGGQLQRVFVARAIVQDAAVVILDEPFVGIDMASEQKIMAILKQWSDAGKTMIVVNHDLNKVTQYFDDLVIINRGIIAQGPVSETYQMVNIQKAFSLDFGKLLFEQDMTGEGHV</sequence>
<evidence type="ECO:0000313" key="6">
    <source>
        <dbReference type="EMBL" id="MBA0016553.1"/>
    </source>
</evidence>
<dbReference type="GeneID" id="303194918"/>
<dbReference type="PANTHER" id="PTHR42734:SF5">
    <property type="entry name" value="IRON TRANSPORT SYSTEM ATP-BINDING PROTEIN HI_0361-RELATED"/>
    <property type="match status" value="1"/>
</dbReference>
<proteinExistence type="inferred from homology"/>
<organism evidence="6 7">
    <name type="scientific">Pseudolactococcus laudensis</name>
    <dbReference type="NCBI Taxonomy" id="1494461"/>
    <lineage>
        <taxon>Bacteria</taxon>
        <taxon>Bacillati</taxon>
        <taxon>Bacillota</taxon>
        <taxon>Bacilli</taxon>
        <taxon>Lactobacillales</taxon>
        <taxon>Streptococcaceae</taxon>
        <taxon>Pseudolactococcus</taxon>
    </lineage>
</organism>
<dbReference type="EMBL" id="JACBNY010000006">
    <property type="protein sequence ID" value="MBA0016553.1"/>
    <property type="molecule type" value="Genomic_DNA"/>
</dbReference>
<dbReference type="GO" id="GO:0016887">
    <property type="term" value="F:ATP hydrolysis activity"/>
    <property type="evidence" value="ECO:0007669"/>
    <property type="project" value="InterPro"/>
</dbReference>
<dbReference type="RefSeq" id="WP_180746746.1">
    <property type="nucleotide sequence ID" value="NZ_CBCRWQ010000007.1"/>
</dbReference>
<dbReference type="SMART" id="SM00382">
    <property type="entry name" value="AAA"/>
    <property type="match status" value="1"/>
</dbReference>
<dbReference type="AlphaFoldDB" id="A0A7V8N170"/>
<dbReference type="InterPro" id="IPR003439">
    <property type="entry name" value="ABC_transporter-like_ATP-bd"/>
</dbReference>
<dbReference type="PROSITE" id="PS50893">
    <property type="entry name" value="ABC_TRANSPORTER_2"/>
    <property type="match status" value="1"/>
</dbReference>
<dbReference type="GO" id="GO:0005524">
    <property type="term" value="F:ATP binding"/>
    <property type="evidence" value="ECO:0007669"/>
    <property type="project" value="UniProtKB-KW"/>
</dbReference>
<dbReference type="InterPro" id="IPR003593">
    <property type="entry name" value="AAA+_ATPase"/>
</dbReference>
<keyword evidence="4 6" id="KW-0067">ATP-binding</keyword>
<feature type="domain" description="ABC transporter" evidence="5">
    <location>
        <begin position="2"/>
        <end position="234"/>
    </location>
</feature>
<evidence type="ECO:0000313" key="7">
    <source>
        <dbReference type="Proteomes" id="UP000530186"/>
    </source>
</evidence>
<evidence type="ECO:0000259" key="5">
    <source>
        <dbReference type="PROSITE" id="PS50893"/>
    </source>
</evidence>
<reference evidence="6 7" key="1">
    <citation type="submission" date="2020-07" db="EMBL/GenBank/DDBJ databases">
        <authorList>
            <person name="Hilgarth M."/>
            <person name="Werum V."/>
            <person name="Vogel R.F."/>
        </authorList>
    </citation>
    <scope>NUCLEOTIDE SEQUENCE [LARGE SCALE GENOMIC DNA]</scope>
    <source>
        <strain evidence="6 7">DSM 28961</strain>
    </source>
</reference>
<dbReference type="Pfam" id="PF00005">
    <property type="entry name" value="ABC_tran"/>
    <property type="match status" value="1"/>
</dbReference>
<gene>
    <name evidence="6" type="ORF">HZR21_05230</name>
</gene>
<keyword evidence="3" id="KW-0547">Nucleotide-binding</keyword>
<dbReference type="Proteomes" id="UP000530186">
    <property type="component" value="Unassembled WGS sequence"/>
</dbReference>
<evidence type="ECO:0000256" key="4">
    <source>
        <dbReference type="ARBA" id="ARBA00022840"/>
    </source>
</evidence>
<keyword evidence="2" id="KW-0813">Transport</keyword>
<comment type="similarity">
    <text evidence="1">Belongs to the ABC transporter superfamily.</text>
</comment>
<dbReference type="Gene3D" id="3.40.50.300">
    <property type="entry name" value="P-loop containing nucleotide triphosphate hydrolases"/>
    <property type="match status" value="1"/>
</dbReference>
<dbReference type="FunFam" id="3.40.50.300:FF:000134">
    <property type="entry name" value="Iron-enterobactin ABC transporter ATP-binding protein"/>
    <property type="match status" value="1"/>
</dbReference>
<dbReference type="InterPro" id="IPR050153">
    <property type="entry name" value="Metal_Ion_Import_ABC"/>
</dbReference>
<evidence type="ECO:0000256" key="1">
    <source>
        <dbReference type="ARBA" id="ARBA00005417"/>
    </source>
</evidence>
<dbReference type="PROSITE" id="PS00211">
    <property type="entry name" value="ABC_TRANSPORTER_1"/>
    <property type="match status" value="1"/>
</dbReference>
<comment type="caution">
    <text evidence="6">The sequence shown here is derived from an EMBL/GenBank/DDBJ whole genome shotgun (WGS) entry which is preliminary data.</text>
</comment>
<evidence type="ECO:0000256" key="3">
    <source>
        <dbReference type="ARBA" id="ARBA00022741"/>
    </source>
</evidence>
<keyword evidence="7" id="KW-1185">Reference proteome</keyword>
<dbReference type="CDD" id="cd03235">
    <property type="entry name" value="ABC_Metallic_Cations"/>
    <property type="match status" value="1"/>
</dbReference>
<dbReference type="InterPro" id="IPR017871">
    <property type="entry name" value="ABC_transporter-like_CS"/>
</dbReference>
<protein>
    <submittedName>
        <fullName evidence="6">Metal ABC transporter ATP-binding protein</fullName>
    </submittedName>
</protein>
<name>A0A7V8N170_9LACT</name>
<dbReference type="InterPro" id="IPR027417">
    <property type="entry name" value="P-loop_NTPase"/>
</dbReference>
<dbReference type="SUPFAM" id="SSF52540">
    <property type="entry name" value="P-loop containing nucleoside triphosphate hydrolases"/>
    <property type="match status" value="1"/>
</dbReference>
<evidence type="ECO:0000256" key="2">
    <source>
        <dbReference type="ARBA" id="ARBA00022448"/>
    </source>
</evidence>